<protein>
    <submittedName>
        <fullName evidence="3">Aspartate racemase</fullName>
    </submittedName>
</protein>
<comment type="similarity">
    <text evidence="1">Belongs to the aspartate/glutamate racemases family.</text>
</comment>
<keyword evidence="4" id="KW-1185">Reference proteome</keyword>
<comment type="caution">
    <text evidence="3">The sequence shown here is derived from an EMBL/GenBank/DDBJ whole genome shotgun (WGS) entry which is preliminary data.</text>
</comment>
<dbReference type="SUPFAM" id="SSF53681">
    <property type="entry name" value="Aspartate/glutamate racemase"/>
    <property type="match status" value="2"/>
</dbReference>
<dbReference type="InterPro" id="IPR001920">
    <property type="entry name" value="Asp/Glu_race"/>
</dbReference>
<dbReference type="PANTHER" id="PTHR21198:SF7">
    <property type="entry name" value="ASPARTATE-GLUTAMATE RACEMASE FAMILY"/>
    <property type="match status" value="1"/>
</dbReference>
<dbReference type="GO" id="GO:0047661">
    <property type="term" value="F:amino-acid racemase activity"/>
    <property type="evidence" value="ECO:0007669"/>
    <property type="project" value="InterPro"/>
</dbReference>
<dbReference type="InterPro" id="IPR015942">
    <property type="entry name" value="Asp/Glu/hydantoin_racemase"/>
</dbReference>
<sequence length="230" mass="25405">MKTIGILGGMSWESTSLYYQILNDETKNALGGLNSAKILLSSVNFAEIAELQHNNDWASLADLLANEAQKLAIAGADFLVIATNTMHKLVPEIQARCTLPILHIADKTAEAIVEAGHKKVAFIGTRFSMESDFYVERLSSNYNLEVLTPNKQDREIVHTVIYNELCRGKISADSKQHYLEIIDKLRSQGAQCVIAGCTEITLLIEQQDLSIPLFDTTEIHAKAAVRFALS</sequence>
<keyword evidence="2" id="KW-0413">Isomerase</keyword>
<name>A0A4R6MA42_9GAMM</name>
<gene>
    <name evidence="3" type="ORF">DFP79_1739</name>
</gene>
<proteinExistence type="inferred from homology"/>
<evidence type="ECO:0000256" key="1">
    <source>
        <dbReference type="ARBA" id="ARBA00007847"/>
    </source>
</evidence>
<dbReference type="EMBL" id="SNXC01000011">
    <property type="protein sequence ID" value="TDO98106.1"/>
    <property type="molecule type" value="Genomic_DNA"/>
</dbReference>
<dbReference type="PANTHER" id="PTHR21198">
    <property type="entry name" value="GLUTAMATE RACEMASE"/>
    <property type="match status" value="1"/>
</dbReference>
<evidence type="ECO:0000256" key="2">
    <source>
        <dbReference type="ARBA" id="ARBA00023235"/>
    </source>
</evidence>
<dbReference type="AlphaFoldDB" id="A0A4R6MA42"/>
<dbReference type="Pfam" id="PF01177">
    <property type="entry name" value="Asp_Glu_race"/>
    <property type="match status" value="1"/>
</dbReference>
<organism evidence="3 4">
    <name type="scientific">Marinomonas balearica</name>
    <dbReference type="NCBI Taxonomy" id="491947"/>
    <lineage>
        <taxon>Bacteria</taxon>
        <taxon>Pseudomonadati</taxon>
        <taxon>Pseudomonadota</taxon>
        <taxon>Gammaproteobacteria</taxon>
        <taxon>Oceanospirillales</taxon>
        <taxon>Oceanospirillaceae</taxon>
        <taxon>Marinomonas</taxon>
    </lineage>
</organism>
<dbReference type="RefSeq" id="WP_133503536.1">
    <property type="nucleotide sequence ID" value="NZ_SNXC01000011.1"/>
</dbReference>
<accession>A0A4R6MA42</accession>
<dbReference type="OrthoDB" id="9803739at2"/>
<dbReference type="Gene3D" id="3.40.50.1860">
    <property type="match status" value="2"/>
</dbReference>
<dbReference type="NCBIfam" id="TIGR00035">
    <property type="entry name" value="asp_race"/>
    <property type="match status" value="1"/>
</dbReference>
<dbReference type="InterPro" id="IPR004380">
    <property type="entry name" value="Asp_race"/>
</dbReference>
<dbReference type="Proteomes" id="UP000294656">
    <property type="component" value="Unassembled WGS sequence"/>
</dbReference>
<reference evidence="3 4" key="1">
    <citation type="submission" date="2019-03" db="EMBL/GenBank/DDBJ databases">
        <title>Genomic Encyclopedia of Type Strains, Phase III (KMG-III): the genomes of soil and plant-associated and newly described type strains.</title>
        <authorList>
            <person name="Whitman W."/>
        </authorList>
    </citation>
    <scope>NUCLEOTIDE SEQUENCE [LARGE SCALE GENOMIC DNA]</scope>
    <source>
        <strain evidence="3 4">CECT 7378</strain>
    </source>
</reference>
<evidence type="ECO:0000313" key="4">
    <source>
        <dbReference type="Proteomes" id="UP000294656"/>
    </source>
</evidence>
<evidence type="ECO:0000313" key="3">
    <source>
        <dbReference type="EMBL" id="TDO98106.1"/>
    </source>
</evidence>